<dbReference type="GO" id="GO:0004781">
    <property type="term" value="F:sulfate adenylyltransferase (ATP) activity"/>
    <property type="evidence" value="ECO:0007669"/>
    <property type="project" value="TreeGrafter"/>
</dbReference>
<dbReference type="GO" id="GO:0070814">
    <property type="term" value="P:hydrogen sulfide biosynthetic process"/>
    <property type="evidence" value="ECO:0007669"/>
    <property type="project" value="UniProtKB-UniPathway"/>
</dbReference>
<dbReference type="PANTHER" id="PTHR42700:SF1">
    <property type="entry name" value="SULFATE ADENYLYLTRANSFERASE"/>
    <property type="match status" value="1"/>
</dbReference>
<dbReference type="GO" id="GO:0010134">
    <property type="term" value="P:sulfate assimilation via adenylyl sulfate reduction"/>
    <property type="evidence" value="ECO:0007669"/>
    <property type="project" value="TreeGrafter"/>
</dbReference>
<dbReference type="GO" id="GO:0004020">
    <property type="term" value="F:adenylylsulfate kinase activity"/>
    <property type="evidence" value="ECO:0007669"/>
    <property type="project" value="UniProtKB-EC"/>
</dbReference>
<dbReference type="InterPro" id="IPR050512">
    <property type="entry name" value="Sulf_AdTrans/APS_kinase"/>
</dbReference>
<keyword evidence="3" id="KW-0418">Kinase</keyword>
<accession>A0A7Y3ZYD7</accession>
<feature type="domain" description="APS kinase" evidence="2">
    <location>
        <begin position="4"/>
        <end position="148"/>
    </location>
</feature>
<dbReference type="InterPro" id="IPR059117">
    <property type="entry name" value="APS_kinase_dom"/>
</dbReference>
<evidence type="ECO:0000313" key="3">
    <source>
        <dbReference type="EMBL" id="NOH70734.1"/>
    </source>
</evidence>
<dbReference type="GO" id="GO:0005737">
    <property type="term" value="C:cytoplasm"/>
    <property type="evidence" value="ECO:0007669"/>
    <property type="project" value="TreeGrafter"/>
</dbReference>
<dbReference type="GO" id="GO:0005524">
    <property type="term" value="F:ATP binding"/>
    <property type="evidence" value="ECO:0007669"/>
    <property type="project" value="InterPro"/>
</dbReference>
<dbReference type="SUPFAM" id="SSF52540">
    <property type="entry name" value="P-loop containing nucleoside triphosphate hydrolases"/>
    <property type="match status" value="1"/>
</dbReference>
<reference evidence="3 4" key="1">
    <citation type="submission" date="2019-09" db="EMBL/GenBank/DDBJ databases">
        <title>Draft genome sequencing and comparative genomics of hatchery-associated Vibrios.</title>
        <authorList>
            <person name="Kehlet-Delgado H."/>
            <person name="Mueller R.S."/>
        </authorList>
    </citation>
    <scope>NUCLEOTIDE SEQUENCE [LARGE SCALE GENOMIC DNA]</scope>
    <source>
        <strain evidence="3 4">99-46-Y</strain>
    </source>
</reference>
<evidence type="ECO:0000256" key="1">
    <source>
        <dbReference type="ARBA" id="ARBA00022679"/>
    </source>
</evidence>
<dbReference type="RefSeq" id="WP_171360212.1">
    <property type="nucleotide sequence ID" value="NZ_VTXC01000010.1"/>
</dbReference>
<proteinExistence type="predicted"/>
<dbReference type="CDD" id="cd02027">
    <property type="entry name" value="APSK"/>
    <property type="match status" value="1"/>
</dbReference>
<dbReference type="Proteomes" id="UP000565719">
    <property type="component" value="Unassembled WGS sequence"/>
</dbReference>
<evidence type="ECO:0000259" key="2">
    <source>
        <dbReference type="Pfam" id="PF01583"/>
    </source>
</evidence>
<dbReference type="GO" id="GO:0019379">
    <property type="term" value="P:sulfate assimilation, phosphoadenylyl sulfate reduction by phosphoadenylyl-sulfate reductase (thioredoxin)"/>
    <property type="evidence" value="ECO:0007669"/>
    <property type="project" value="TreeGrafter"/>
</dbReference>
<organism evidence="3 4">
    <name type="scientific">Vibrio pectenicida</name>
    <dbReference type="NCBI Taxonomy" id="62763"/>
    <lineage>
        <taxon>Bacteria</taxon>
        <taxon>Pseudomonadati</taxon>
        <taxon>Pseudomonadota</taxon>
        <taxon>Gammaproteobacteria</taxon>
        <taxon>Vibrionales</taxon>
        <taxon>Vibrionaceae</taxon>
        <taxon>Vibrio</taxon>
    </lineage>
</organism>
<dbReference type="Pfam" id="PF01583">
    <property type="entry name" value="APS_kinase"/>
    <property type="match status" value="1"/>
</dbReference>
<protein>
    <submittedName>
        <fullName evidence="3">Adenylyl-sulfate kinase</fullName>
        <ecNumber evidence="3">2.7.1.25</ecNumber>
    </submittedName>
</protein>
<dbReference type="Gene3D" id="3.40.50.300">
    <property type="entry name" value="P-loop containing nucleotide triphosphate hydrolases"/>
    <property type="match status" value="1"/>
</dbReference>
<sequence length="174" mass="20093">MANLIWITGLSGSGKTTIGYEVFKHIKESQKDTVFLDGDTFRDILGNDLGHKLEDRLENARRIHRMCKFLISQDINVICATMSLYSEIHDLNRKMIENYFEIFIECSMDELIRRDQKGLYSQAINGERNDVVGINLVFDKPSDCDLIIENNTKEYLNVKVQNILNLIGETNETR</sequence>
<dbReference type="EC" id="2.7.1.25" evidence="3"/>
<dbReference type="InterPro" id="IPR027417">
    <property type="entry name" value="P-loop_NTPase"/>
</dbReference>
<keyword evidence="1 3" id="KW-0808">Transferase</keyword>
<gene>
    <name evidence="3" type="ORF">F0225_05155</name>
</gene>
<dbReference type="UniPathway" id="UPA00140">
    <property type="reaction ID" value="UER00205"/>
</dbReference>
<dbReference type="NCBIfam" id="NF004041">
    <property type="entry name" value="PRK05541.1"/>
    <property type="match status" value="1"/>
</dbReference>
<name>A0A7Y3ZYD7_9VIBR</name>
<dbReference type="AlphaFoldDB" id="A0A7Y3ZYD7"/>
<comment type="caution">
    <text evidence="3">The sequence shown here is derived from an EMBL/GenBank/DDBJ whole genome shotgun (WGS) entry which is preliminary data.</text>
</comment>
<evidence type="ECO:0000313" key="4">
    <source>
        <dbReference type="Proteomes" id="UP000565719"/>
    </source>
</evidence>
<dbReference type="PANTHER" id="PTHR42700">
    <property type="entry name" value="SULFATE ADENYLYLTRANSFERASE"/>
    <property type="match status" value="1"/>
</dbReference>
<dbReference type="EMBL" id="VTXC01000010">
    <property type="protein sequence ID" value="NOH70734.1"/>
    <property type="molecule type" value="Genomic_DNA"/>
</dbReference>